<proteinExistence type="predicted"/>
<accession>A0ABV4CWL0</accession>
<gene>
    <name evidence="3" type="ORF">AAK873_02460</name>
</gene>
<dbReference type="PANTHER" id="PTHR31901:SF9">
    <property type="entry name" value="GH3 DOMAIN-CONTAINING PROTEIN"/>
    <property type="match status" value="1"/>
</dbReference>
<dbReference type="PANTHER" id="PTHR31901">
    <property type="entry name" value="GH3 DOMAIN-CONTAINING PROTEIN"/>
    <property type="match status" value="1"/>
</dbReference>
<comment type="caution">
    <text evidence="3">The sequence shown here is derived from an EMBL/GenBank/DDBJ whole genome shotgun (WGS) entry which is preliminary data.</text>
</comment>
<dbReference type="Pfam" id="PF03321">
    <property type="entry name" value="GH3"/>
    <property type="match status" value="2"/>
</dbReference>
<dbReference type="RefSeq" id="WP_235897895.1">
    <property type="nucleotide sequence ID" value="NZ_VSMC01000001.1"/>
</dbReference>
<evidence type="ECO:0000313" key="3">
    <source>
        <dbReference type="EMBL" id="MEY8244479.1"/>
    </source>
</evidence>
<evidence type="ECO:0000313" key="4">
    <source>
        <dbReference type="Proteomes" id="UP001565200"/>
    </source>
</evidence>
<dbReference type="EMBL" id="JBCLPP010000005">
    <property type="protein sequence ID" value="MEY8244479.1"/>
    <property type="molecule type" value="Genomic_DNA"/>
</dbReference>
<dbReference type="Proteomes" id="UP001565200">
    <property type="component" value="Unassembled WGS sequence"/>
</dbReference>
<protein>
    <submittedName>
        <fullName evidence="3">GH3 auxin-responsive promoter family protein</fullName>
    </submittedName>
</protein>
<evidence type="ECO:0000259" key="1">
    <source>
        <dbReference type="Pfam" id="PF23571"/>
    </source>
</evidence>
<evidence type="ECO:0000259" key="2">
    <source>
        <dbReference type="Pfam" id="PF23572"/>
    </source>
</evidence>
<sequence length="483" mass="54265">MHARDTQRSQLGMLLKNARDTLVGERYGFVNINCYDDYRSHVPVSGYADIRPLVERMIAGEKNILWPGTTRRFAQSSGTSDGKSKYIPVTADSLRRNHYQGGSDVVSTYLNLYPDSRMFDGKGFILGGSFANELTLPAGVKVGDLSANLIDAISPLVNLVRVPSKRIALMEDWRQKLPALVKASMRSDITNISGVPSWFLTVLKEVITAAGAATIHDVWPHLEVFFHGGISFKPYREQYAHITDRSRMRYIETYNASEGFFAVQSEIDDPSLLLLLDLGIFYEFIPTDEVDDKFPRALPAWEVKEGHTYAMIITSCNGLWRYALGDTVTVVSVNPLKIIISGRTKHYINAFGEELMVYNADAAIASTCRELDCAITNYTAAPVYAGDKSRGRHEWLIEFNREPDDIEAFADTLDRHLCHENSDYQAKRAGNLFLDRLSIVKGRPGVFDEWLASTGKLGGQRKVPRLNNDRRVIDSLLHLNNMK</sequence>
<dbReference type="InterPro" id="IPR055378">
    <property type="entry name" value="GH3_C"/>
</dbReference>
<organism evidence="3 4">
    <name type="scientific">Heminiphilus faecis</name>
    <dbReference type="NCBI Taxonomy" id="2601703"/>
    <lineage>
        <taxon>Bacteria</taxon>
        <taxon>Pseudomonadati</taxon>
        <taxon>Bacteroidota</taxon>
        <taxon>Bacteroidia</taxon>
        <taxon>Bacteroidales</taxon>
        <taxon>Muribaculaceae</taxon>
        <taxon>Heminiphilus</taxon>
    </lineage>
</organism>
<name>A0ABV4CWL0_9BACT</name>
<dbReference type="InterPro" id="IPR004993">
    <property type="entry name" value="GH3"/>
</dbReference>
<dbReference type="Pfam" id="PF23572">
    <property type="entry name" value="GH3_C"/>
    <property type="match status" value="1"/>
</dbReference>
<feature type="domain" description="GH3 middle" evidence="1">
    <location>
        <begin position="274"/>
        <end position="335"/>
    </location>
</feature>
<keyword evidence="4" id="KW-1185">Reference proteome</keyword>
<dbReference type="Pfam" id="PF23571">
    <property type="entry name" value="GH3_M"/>
    <property type="match status" value="1"/>
</dbReference>
<dbReference type="InterPro" id="IPR055377">
    <property type="entry name" value="GH3_M"/>
</dbReference>
<feature type="domain" description="GH3 C-terminal" evidence="2">
    <location>
        <begin position="359"/>
        <end position="470"/>
    </location>
</feature>
<reference evidence="3 4" key="1">
    <citation type="submission" date="2024-03" db="EMBL/GenBank/DDBJ databases">
        <title>Mouse gut bacterial collection (mGBC) of GemPharmatech.</title>
        <authorList>
            <person name="He Y."/>
            <person name="Dong L."/>
            <person name="Wu D."/>
            <person name="Gao X."/>
            <person name="Lin Z."/>
        </authorList>
    </citation>
    <scope>NUCLEOTIDE SEQUENCE [LARGE SCALE GENOMIC DNA]</scope>
    <source>
        <strain evidence="3 4">54-13</strain>
    </source>
</reference>